<dbReference type="CDD" id="cd09135">
    <property type="entry name" value="PLDc_PGS1_euk_1"/>
    <property type="match status" value="1"/>
</dbReference>
<dbReference type="PANTHER" id="PTHR12586">
    <property type="entry name" value="CDP-DIACYLGLYCEROL--SERINE O-PHOSPHATIDYLTRANSFERASE"/>
    <property type="match status" value="1"/>
</dbReference>
<evidence type="ECO:0000256" key="10">
    <source>
        <dbReference type="ARBA" id="ARBA00023209"/>
    </source>
</evidence>
<evidence type="ECO:0000256" key="13">
    <source>
        <dbReference type="RuleBase" id="RU365024"/>
    </source>
</evidence>
<comment type="similarity">
    <text evidence="3 13">Belongs to the CDP-alcohol phosphatidyltransferase class-II family.</text>
</comment>
<comment type="catalytic activity">
    <reaction evidence="12 13">
        <text>a CDP-1,2-diacyl-sn-glycerol + sn-glycerol 3-phosphate = a 1,2-diacyl-sn-glycero-3-phospho-(1'-sn-glycero-3'-phosphate) + CMP + H(+)</text>
        <dbReference type="Rhea" id="RHEA:12593"/>
        <dbReference type="ChEBI" id="CHEBI:15378"/>
        <dbReference type="ChEBI" id="CHEBI:57597"/>
        <dbReference type="ChEBI" id="CHEBI:58332"/>
        <dbReference type="ChEBI" id="CHEBI:60110"/>
        <dbReference type="ChEBI" id="CHEBI:60377"/>
        <dbReference type="EC" id="2.7.8.5"/>
    </reaction>
</comment>
<comment type="function">
    <text evidence="13">Functions in the biosynthesis of the anionic phospholipids phosphatidylglycerol and cardiolipin.</text>
</comment>
<dbReference type="UniPathway" id="UPA00084">
    <property type="reaction ID" value="UER00503"/>
</dbReference>
<evidence type="ECO:0000256" key="4">
    <source>
        <dbReference type="ARBA" id="ARBA00022516"/>
    </source>
</evidence>
<gene>
    <name evidence="15" type="primary">NCAS0C04990</name>
    <name evidence="15" type="ordered locus">NCAS_0C04990</name>
</gene>
<proteinExistence type="inferred from homology"/>
<dbReference type="eggNOG" id="KOG3964">
    <property type="taxonomic scope" value="Eukaryota"/>
</dbReference>
<evidence type="ECO:0000259" key="14">
    <source>
        <dbReference type="PROSITE" id="PS50035"/>
    </source>
</evidence>
<dbReference type="InterPro" id="IPR001736">
    <property type="entry name" value="PLipase_D/transphosphatidylase"/>
</dbReference>
<dbReference type="SUPFAM" id="SSF56024">
    <property type="entry name" value="Phospholipase D/nuclease"/>
    <property type="match status" value="2"/>
</dbReference>
<dbReference type="OrthoDB" id="10250191at2759"/>
<evidence type="ECO:0000256" key="2">
    <source>
        <dbReference type="ARBA" id="ARBA00005189"/>
    </source>
</evidence>
<evidence type="ECO:0000256" key="11">
    <source>
        <dbReference type="ARBA" id="ARBA00023264"/>
    </source>
</evidence>
<dbReference type="SMART" id="SM00155">
    <property type="entry name" value="PLDc"/>
    <property type="match status" value="2"/>
</dbReference>
<dbReference type="Proteomes" id="UP000001640">
    <property type="component" value="Chromosome 3"/>
</dbReference>
<evidence type="ECO:0000256" key="8">
    <source>
        <dbReference type="ARBA" id="ARBA00022840"/>
    </source>
</evidence>
<dbReference type="GO" id="GO:0008444">
    <property type="term" value="F:CDP-diacylglycerol-glycerol-3-phosphate 3-phosphatidyltransferase activity"/>
    <property type="evidence" value="ECO:0007669"/>
    <property type="project" value="UniProtKB-EC"/>
</dbReference>
<dbReference type="GO" id="GO:0031966">
    <property type="term" value="C:mitochondrial membrane"/>
    <property type="evidence" value="ECO:0007669"/>
    <property type="project" value="EnsemblFungi"/>
</dbReference>
<evidence type="ECO:0000256" key="6">
    <source>
        <dbReference type="ARBA" id="ARBA00022737"/>
    </source>
</evidence>
<dbReference type="PANTHER" id="PTHR12586:SF1">
    <property type="entry name" value="CDP-DIACYLGLYCEROL--GLYCEROL-3-PHOSPHATE 3-PHOSPHATIDYLTRANSFERASE, MITOCHONDRIAL"/>
    <property type="match status" value="1"/>
</dbReference>
<protein>
    <recommendedName>
        <fullName evidence="13">CDP-diacylglycerol--glycerol-3-phosphate 3-phosphatidyltransferase</fullName>
        <ecNumber evidence="13">2.7.8.5</ecNumber>
    </recommendedName>
</protein>
<dbReference type="STRING" id="1064592.G0VDC7"/>
<dbReference type="FunCoup" id="G0VDC7">
    <property type="interactions" value="452"/>
</dbReference>
<feature type="domain" description="PLD phosphodiesterase" evidence="14">
    <location>
        <begin position="159"/>
        <end position="185"/>
    </location>
</feature>
<comment type="subcellular location">
    <subcellularLocation>
        <location evidence="13">Mitochondrion</location>
    </subcellularLocation>
</comment>
<dbReference type="EC" id="2.7.8.5" evidence="13"/>
<dbReference type="PIRSF" id="PIRSF000850">
    <property type="entry name" value="Phospholipase_D_PSS"/>
    <property type="match status" value="1"/>
</dbReference>
<dbReference type="GO" id="GO:0032049">
    <property type="term" value="P:cardiolipin biosynthetic process"/>
    <property type="evidence" value="ECO:0007669"/>
    <property type="project" value="EnsemblFungi"/>
</dbReference>
<dbReference type="Gene3D" id="3.30.870.10">
    <property type="entry name" value="Endonuclease Chain A"/>
    <property type="match status" value="2"/>
</dbReference>
<dbReference type="InParanoid" id="G0VDC7"/>
<evidence type="ECO:0000256" key="5">
    <source>
        <dbReference type="ARBA" id="ARBA00022679"/>
    </source>
</evidence>
<dbReference type="AlphaFoldDB" id="G0VDC7"/>
<keyword evidence="16" id="KW-1185">Reference proteome</keyword>
<keyword evidence="8 13" id="KW-0067">ATP-binding</keyword>
<accession>G0VDC7</accession>
<sequence length="500" mass="57681">MLTVIRTAIVHQPTRMISTHSSPHFETIKQKLKALLKTKFFFEEGQIEILDTPTNFYNTLKSKISLAERRIFIASLYLGKSENELIQCISEAMRRNDKLKVYFLIDGLRGTRESPSLCSATLLAQLDKNFGDRVDCRVYKTPKFIGWKKSLIPRRFNEGIGLQHMKIYGFDDDVLMSGANLSNDYFTNRQDRYYLFKKAPFFANYYFKLHQLISSISYQVKYSSQDSSKFNLLWPKSNLTIKPTLLTKRRFLQDTSAKLAKFLHEPPSQDTTQLLTKDESEYPTVVYPISQFTPLFPKHFDLSTEKPTMLTLLKSKKYPINWVFTAGYFNIHADLKQMLLTTPTNHSTVITASSHANGFYQSKGPSGMLPDAYTYLSYKFLKSVPSNQGITLREWKNGIVTEANGWSYHAKGVWLLNDDLIPYCTVIGSSNYTRRSYSLDLESNCVILSDDNELRRSMRGELDKLLSHTEEVTVKDFENEDDRHVSWKVKLATGIFGKRL</sequence>
<keyword evidence="13" id="KW-0496">Mitochondrion</keyword>
<dbReference type="InterPro" id="IPR016270">
    <property type="entry name" value="PGS1"/>
</dbReference>
<keyword evidence="7 13" id="KW-0547">Nucleotide-binding</keyword>
<dbReference type="GeneID" id="96903070"/>
<organism evidence="15 16">
    <name type="scientific">Naumovozyma castellii</name>
    <name type="common">Yeast</name>
    <name type="synonym">Saccharomyces castellii</name>
    <dbReference type="NCBI Taxonomy" id="27288"/>
    <lineage>
        <taxon>Eukaryota</taxon>
        <taxon>Fungi</taxon>
        <taxon>Dikarya</taxon>
        <taxon>Ascomycota</taxon>
        <taxon>Saccharomycotina</taxon>
        <taxon>Saccharomycetes</taxon>
        <taxon>Saccharomycetales</taxon>
        <taxon>Saccharomycetaceae</taxon>
        <taxon>Naumovozyma</taxon>
    </lineage>
</organism>
<evidence type="ECO:0000313" key="15">
    <source>
        <dbReference type="EMBL" id="CCC69489.1"/>
    </source>
</evidence>
<comment type="pathway">
    <text evidence="2">Lipid metabolism.</text>
</comment>
<evidence type="ECO:0000256" key="3">
    <source>
        <dbReference type="ARBA" id="ARBA00010682"/>
    </source>
</evidence>
<dbReference type="PROSITE" id="PS50035">
    <property type="entry name" value="PLD"/>
    <property type="match status" value="1"/>
</dbReference>
<dbReference type="KEGG" id="ncs:NCAS_0C04990"/>
<dbReference type="FunFam" id="3.30.870.10:FF:000044">
    <property type="entry name" value="CDP-diacylglycerol--glycerol-3-phosphate 3-phosphatidyltransferase"/>
    <property type="match status" value="1"/>
</dbReference>
<reference key="2">
    <citation type="submission" date="2011-08" db="EMBL/GenBank/DDBJ databases">
        <title>Genome sequence of Naumovozyma castellii.</title>
        <authorList>
            <person name="Gordon J.L."/>
            <person name="Armisen D."/>
            <person name="Proux-Wera E."/>
            <person name="OhEigeartaigh S.S."/>
            <person name="Byrne K.P."/>
            <person name="Wolfe K.H."/>
        </authorList>
    </citation>
    <scope>NUCLEOTIDE SEQUENCE</scope>
    <source>
        <strain>Type strain:CBS 4309</strain>
    </source>
</reference>
<keyword evidence="5 13" id="KW-0808">Transferase</keyword>
<dbReference type="OMA" id="HKCLAQC"/>
<dbReference type="RefSeq" id="XP_003675853.1">
    <property type="nucleotide sequence ID" value="XM_003675805.1"/>
</dbReference>
<name>G0VDC7_NAUCA</name>
<keyword evidence="11 13" id="KW-1208">Phospholipid metabolism</keyword>
<reference evidence="15 16" key="1">
    <citation type="journal article" date="2011" name="Proc. Natl. Acad. Sci. U.S.A.">
        <title>Evolutionary erosion of yeast sex chromosomes by mating-type switching accidents.</title>
        <authorList>
            <person name="Gordon J.L."/>
            <person name="Armisen D."/>
            <person name="Proux-Wera E."/>
            <person name="Oheigeartaigh S.S."/>
            <person name="Byrne K.P."/>
            <person name="Wolfe K.H."/>
        </authorList>
    </citation>
    <scope>NUCLEOTIDE SEQUENCE [LARGE SCALE GENOMIC DNA]</scope>
    <source>
        <strain evidence="16">ATCC 76901 / BCRC 22586 / CBS 4309 / NBRC 1992 / NRRL Y-12630</strain>
    </source>
</reference>
<keyword evidence="10 13" id="KW-0594">Phospholipid biosynthesis</keyword>
<evidence type="ECO:0000256" key="1">
    <source>
        <dbReference type="ARBA" id="ARBA00005042"/>
    </source>
</evidence>
<keyword evidence="4 13" id="KW-0444">Lipid biosynthesis</keyword>
<dbReference type="GO" id="GO:0005524">
    <property type="term" value="F:ATP binding"/>
    <property type="evidence" value="ECO:0007669"/>
    <property type="project" value="UniProtKB-KW"/>
</dbReference>
<evidence type="ECO:0000256" key="12">
    <source>
        <dbReference type="ARBA" id="ARBA00048586"/>
    </source>
</evidence>
<evidence type="ECO:0000313" key="16">
    <source>
        <dbReference type="Proteomes" id="UP000001640"/>
    </source>
</evidence>
<dbReference type="HOGENOM" id="CLU_030471_1_1_1"/>
<evidence type="ECO:0000256" key="9">
    <source>
        <dbReference type="ARBA" id="ARBA00023098"/>
    </source>
</evidence>
<dbReference type="CDD" id="cd09137">
    <property type="entry name" value="PLDc_PGS1_euk_2"/>
    <property type="match status" value="1"/>
</dbReference>
<evidence type="ECO:0000256" key="7">
    <source>
        <dbReference type="ARBA" id="ARBA00022741"/>
    </source>
</evidence>
<comment type="pathway">
    <text evidence="1 13">Phospholipid metabolism; phosphatidylglycerol biosynthesis; phosphatidylglycerol from CDP-diacylglycerol: step 1/2.</text>
</comment>
<keyword evidence="6" id="KW-0677">Repeat</keyword>
<keyword evidence="9 13" id="KW-0443">Lipid metabolism</keyword>
<dbReference type="EMBL" id="HE576754">
    <property type="protein sequence ID" value="CCC69489.1"/>
    <property type="molecule type" value="Genomic_DNA"/>
</dbReference>